<feature type="compositionally biased region" description="Basic and acidic residues" evidence="1">
    <location>
        <begin position="125"/>
        <end position="144"/>
    </location>
</feature>
<gene>
    <name evidence="2" type="primary">LOC108054024</name>
</gene>
<sequence>MSRNRAAMVSAFKLFLRPSTTHRSLALRLAPVTTFALHLRPGHELQQHRSFASTAEDDETSGGKKSDKHKKPTTGGHSSSQHVNEQAEAYRRAKENKSKTNPYVFKNKKSALTSKEFSPPGEDSNSSKEQELAETDVSKEKPTPKSDYSSNLTARIQKFKSLREKSQAKSKKNLEQDLSVVNKTKKLAKRTQKVKHRRKIKDNLLIRAHDKEIAHSKRELCKLNPFKKRKRKKKLLLNRKKTKKKTGNGKTFIFERFES</sequence>
<name>A0A6P4FRA8_DRORH</name>
<accession>A0A6P4FRA8</accession>
<dbReference type="OrthoDB" id="278338at2759"/>
<dbReference type="AlphaFoldDB" id="A0A6P4FRA8"/>
<evidence type="ECO:0000256" key="1">
    <source>
        <dbReference type="SAM" id="MobiDB-lite"/>
    </source>
</evidence>
<dbReference type="RefSeq" id="XP_016992262.1">
    <property type="nucleotide sequence ID" value="XM_017136773.1"/>
</dbReference>
<proteinExistence type="predicted"/>
<feature type="compositionally biased region" description="Basic and acidic residues" evidence="1">
    <location>
        <begin position="88"/>
        <end position="98"/>
    </location>
</feature>
<evidence type="ECO:0000313" key="2">
    <source>
        <dbReference type="RefSeq" id="XP_016992262.1"/>
    </source>
</evidence>
<protein>
    <submittedName>
        <fullName evidence="2">Protein FAM133A-like</fullName>
    </submittedName>
</protein>
<organism evidence="2">
    <name type="scientific">Drosophila rhopaloa</name>
    <name type="common">Fruit fly</name>
    <dbReference type="NCBI Taxonomy" id="1041015"/>
    <lineage>
        <taxon>Eukaryota</taxon>
        <taxon>Metazoa</taxon>
        <taxon>Ecdysozoa</taxon>
        <taxon>Arthropoda</taxon>
        <taxon>Hexapoda</taxon>
        <taxon>Insecta</taxon>
        <taxon>Pterygota</taxon>
        <taxon>Neoptera</taxon>
        <taxon>Endopterygota</taxon>
        <taxon>Diptera</taxon>
        <taxon>Brachycera</taxon>
        <taxon>Muscomorpha</taxon>
        <taxon>Ephydroidea</taxon>
        <taxon>Drosophilidae</taxon>
        <taxon>Drosophila</taxon>
        <taxon>Sophophora</taxon>
    </lineage>
</organism>
<feature type="compositionally biased region" description="Polar residues" evidence="1">
    <location>
        <begin position="75"/>
        <end position="84"/>
    </location>
</feature>
<feature type="region of interest" description="Disordered" evidence="1">
    <location>
        <begin position="43"/>
        <end position="152"/>
    </location>
</feature>
<reference evidence="2" key="1">
    <citation type="submission" date="2025-08" db="UniProtKB">
        <authorList>
            <consortium name="RefSeq"/>
        </authorList>
    </citation>
    <scope>IDENTIFICATION</scope>
</reference>